<keyword evidence="7" id="KW-1185">Reference proteome</keyword>
<feature type="domain" description="HTH araC/xylS-type" evidence="5">
    <location>
        <begin position="268"/>
        <end position="366"/>
    </location>
</feature>
<dbReference type="InterPro" id="IPR050204">
    <property type="entry name" value="AraC_XylS_family_regulators"/>
</dbReference>
<dbReference type="InterPro" id="IPR018060">
    <property type="entry name" value="HTH_AraC"/>
</dbReference>
<dbReference type="PANTHER" id="PTHR46796">
    <property type="entry name" value="HTH-TYPE TRANSCRIPTIONAL ACTIVATOR RHAS-RELATED"/>
    <property type="match status" value="1"/>
</dbReference>
<protein>
    <submittedName>
        <fullName evidence="6">AraC family transcriptional regulator</fullName>
    </submittedName>
</protein>
<dbReference type="PROSITE" id="PS00041">
    <property type="entry name" value="HTH_ARAC_FAMILY_1"/>
    <property type="match status" value="1"/>
</dbReference>
<comment type="caution">
    <text evidence="6">The sequence shown here is derived from an EMBL/GenBank/DDBJ whole genome shotgun (WGS) entry which is preliminary data.</text>
</comment>
<dbReference type="SUPFAM" id="SSF46689">
    <property type="entry name" value="Homeodomain-like"/>
    <property type="match status" value="2"/>
</dbReference>
<organism evidence="6 7">
    <name type="scientific">Nitratireductor aquimarinus</name>
    <dbReference type="NCBI Taxonomy" id="889300"/>
    <lineage>
        <taxon>Bacteria</taxon>
        <taxon>Pseudomonadati</taxon>
        <taxon>Pseudomonadota</taxon>
        <taxon>Alphaproteobacteria</taxon>
        <taxon>Hyphomicrobiales</taxon>
        <taxon>Phyllobacteriaceae</taxon>
        <taxon>Nitratireductor</taxon>
    </lineage>
</organism>
<reference evidence="6 7" key="1">
    <citation type="submission" date="2023-10" db="EMBL/GenBank/DDBJ databases">
        <authorList>
            <person name="Venkata Ramana C."/>
            <person name="Sasikala C."/>
            <person name="Dhurka M."/>
        </authorList>
    </citation>
    <scope>NUCLEOTIDE SEQUENCE [LARGE SCALE GENOMIC DNA]</scope>
    <source>
        <strain evidence="6 7">KCTC 32151</strain>
    </source>
</reference>
<evidence type="ECO:0000256" key="2">
    <source>
        <dbReference type="ARBA" id="ARBA00023125"/>
    </source>
</evidence>
<dbReference type="InterPro" id="IPR018062">
    <property type="entry name" value="HTH_AraC-typ_CS"/>
</dbReference>
<dbReference type="InterPro" id="IPR032783">
    <property type="entry name" value="AraC_lig"/>
</dbReference>
<dbReference type="Gene3D" id="1.10.10.60">
    <property type="entry name" value="Homeodomain-like"/>
    <property type="match status" value="1"/>
</dbReference>
<evidence type="ECO:0000313" key="6">
    <source>
        <dbReference type="EMBL" id="MDV6226167.1"/>
    </source>
</evidence>
<evidence type="ECO:0000259" key="5">
    <source>
        <dbReference type="PROSITE" id="PS01124"/>
    </source>
</evidence>
<keyword evidence="1" id="KW-0805">Transcription regulation</keyword>
<dbReference type="InterPro" id="IPR009057">
    <property type="entry name" value="Homeodomain-like_sf"/>
</dbReference>
<keyword evidence="3" id="KW-0804">Transcription</keyword>
<dbReference type="EMBL" id="JAWLIP010000003">
    <property type="protein sequence ID" value="MDV6226167.1"/>
    <property type="molecule type" value="Genomic_DNA"/>
</dbReference>
<gene>
    <name evidence="6" type="ORF">R2G56_07695</name>
</gene>
<dbReference type="SMART" id="SM00342">
    <property type="entry name" value="HTH_ARAC"/>
    <property type="match status" value="1"/>
</dbReference>
<dbReference type="Proteomes" id="UP001185659">
    <property type="component" value="Unassembled WGS sequence"/>
</dbReference>
<evidence type="ECO:0000256" key="1">
    <source>
        <dbReference type="ARBA" id="ARBA00023015"/>
    </source>
</evidence>
<proteinExistence type="predicted"/>
<dbReference type="Pfam" id="PF12852">
    <property type="entry name" value="Cupin_6"/>
    <property type="match status" value="1"/>
</dbReference>
<feature type="region of interest" description="Disordered" evidence="4">
    <location>
        <begin position="1"/>
        <end position="23"/>
    </location>
</feature>
<evidence type="ECO:0000256" key="3">
    <source>
        <dbReference type="ARBA" id="ARBA00023163"/>
    </source>
</evidence>
<dbReference type="RefSeq" id="WP_317560907.1">
    <property type="nucleotide sequence ID" value="NZ_JAWLIP010000003.1"/>
</dbReference>
<sequence>MAQAHDRTSAMLAGSSRTGRRQGELHAGVGTPLLCTQSGTDPLSDVLRAVRLTGAVFHRVEASFPWGVEIPDSTLYRPIILPQAQHVISYHIILEGDGFVCMPGSEPVRFEAGDILLLAGGTRYALLSTPGQKPEYDEPATTAFFREWMKGTLPFVTREGGGGEGGTAYICGFLGCDRRPFNPVLCALPPLIRIKWARIKWAGHEGAGLLGQLIELTLAESGLPGPGGEAIRLRLCELIFVEVMRLCLQSLPAHEKGWLSGLRDPSVGTVLALLHAQPAKHWTLDTLAAEAGMSRAALAARFAHLVGHGPMHYLALWRMQLAANSLSDSSLKVAAIGRDVGYASEAAFSRAFKNATGFSPSAWRNR</sequence>
<dbReference type="PROSITE" id="PS01124">
    <property type="entry name" value="HTH_ARAC_FAMILY_2"/>
    <property type="match status" value="1"/>
</dbReference>
<name>A0ABU4AIV6_9HYPH</name>
<dbReference type="PANTHER" id="PTHR46796:SF13">
    <property type="entry name" value="HTH-TYPE TRANSCRIPTIONAL ACTIVATOR RHAS"/>
    <property type="match status" value="1"/>
</dbReference>
<evidence type="ECO:0000313" key="7">
    <source>
        <dbReference type="Proteomes" id="UP001185659"/>
    </source>
</evidence>
<keyword evidence="2" id="KW-0238">DNA-binding</keyword>
<dbReference type="Pfam" id="PF12833">
    <property type="entry name" value="HTH_18"/>
    <property type="match status" value="1"/>
</dbReference>
<evidence type="ECO:0000256" key="4">
    <source>
        <dbReference type="SAM" id="MobiDB-lite"/>
    </source>
</evidence>
<accession>A0ABU4AIV6</accession>